<dbReference type="AlphaFoldDB" id="A0A3M2TSP8"/>
<comment type="caution">
    <text evidence="1">The sequence shown here is derived from an EMBL/GenBank/DDBJ whole genome shotgun (WGS) entry which is preliminary data.</text>
</comment>
<feature type="non-terminal residue" evidence="1">
    <location>
        <position position="73"/>
    </location>
</feature>
<organism evidence="1 2">
    <name type="scientific">Pseudomonas syringae pv. maculicola</name>
    <dbReference type="NCBI Taxonomy" id="59511"/>
    <lineage>
        <taxon>Bacteria</taxon>
        <taxon>Pseudomonadati</taxon>
        <taxon>Pseudomonadota</taxon>
        <taxon>Gammaproteobacteria</taxon>
        <taxon>Pseudomonadales</taxon>
        <taxon>Pseudomonadaceae</taxon>
        <taxon>Pseudomonas</taxon>
    </lineage>
</organism>
<dbReference type="GO" id="GO:0006096">
    <property type="term" value="P:glycolytic process"/>
    <property type="evidence" value="ECO:0007669"/>
    <property type="project" value="InterPro"/>
</dbReference>
<dbReference type="GO" id="GO:0006094">
    <property type="term" value="P:gluconeogenesis"/>
    <property type="evidence" value="ECO:0007669"/>
    <property type="project" value="InterPro"/>
</dbReference>
<dbReference type="GO" id="GO:0004347">
    <property type="term" value="F:glucose-6-phosphate isomerase activity"/>
    <property type="evidence" value="ECO:0007669"/>
    <property type="project" value="InterPro"/>
</dbReference>
<accession>A0A3M2TSP8</accession>
<dbReference type="InterPro" id="IPR046348">
    <property type="entry name" value="SIS_dom_sf"/>
</dbReference>
<dbReference type="Gene3D" id="3.40.50.10490">
    <property type="entry name" value="Glucose-6-phosphate isomerase like protein, domain 1"/>
    <property type="match status" value="1"/>
</dbReference>
<proteinExistence type="predicted"/>
<dbReference type="GO" id="GO:0097367">
    <property type="term" value="F:carbohydrate derivative binding"/>
    <property type="evidence" value="ECO:0007669"/>
    <property type="project" value="InterPro"/>
</dbReference>
<dbReference type="SUPFAM" id="SSF53697">
    <property type="entry name" value="SIS domain"/>
    <property type="match status" value="1"/>
</dbReference>
<name>A0A3M2TSP8_PSEYM</name>
<evidence type="ECO:0000313" key="2">
    <source>
        <dbReference type="Proteomes" id="UP000282378"/>
    </source>
</evidence>
<keyword evidence="1" id="KW-0413">Isomerase</keyword>
<sequence length="73" mass="8351">MAYYRNPSDVTAMPAWQALTKHRQAMQDFSMREAFTDDPKRFSQFTLSSAGLFLDYSKNLITAETRDLLVALA</sequence>
<dbReference type="InterPro" id="IPR001672">
    <property type="entry name" value="G6P_Isomerase"/>
</dbReference>
<dbReference type="EMBL" id="RBNL01005039">
    <property type="protein sequence ID" value="RML17826.1"/>
    <property type="molecule type" value="Genomic_DNA"/>
</dbReference>
<dbReference type="PROSITE" id="PS51463">
    <property type="entry name" value="P_GLUCOSE_ISOMERASE_3"/>
    <property type="match status" value="1"/>
</dbReference>
<dbReference type="Proteomes" id="UP000282378">
    <property type="component" value="Unassembled WGS sequence"/>
</dbReference>
<gene>
    <name evidence="1" type="ORF">APX70_06732</name>
</gene>
<reference evidence="1 2" key="1">
    <citation type="submission" date="2018-08" db="EMBL/GenBank/DDBJ databases">
        <title>Recombination of ecologically and evolutionarily significant loci maintains genetic cohesion in the Pseudomonas syringae species complex.</title>
        <authorList>
            <person name="Dillon M."/>
            <person name="Thakur S."/>
            <person name="Almeida R.N.D."/>
            <person name="Weir B.S."/>
            <person name="Guttman D.S."/>
        </authorList>
    </citation>
    <scope>NUCLEOTIDE SEQUENCE [LARGE SCALE GENOMIC DNA]</scope>
    <source>
        <strain evidence="1 2">88_10</strain>
    </source>
</reference>
<protein>
    <submittedName>
        <fullName evidence="1">Glucose-6-phosphate isomerase</fullName>
    </submittedName>
</protein>
<evidence type="ECO:0000313" key="1">
    <source>
        <dbReference type="EMBL" id="RML17826.1"/>
    </source>
</evidence>